<protein>
    <submittedName>
        <fullName evidence="3">Uncharacterized F-box/LRR-repeat protein C02F5.7-like</fullName>
    </submittedName>
</protein>
<dbReference type="Pfam" id="PF12937">
    <property type="entry name" value="F-box-like"/>
    <property type="match status" value="1"/>
</dbReference>
<name>A0ABM1M566_NICVS</name>
<keyword evidence="2" id="KW-1185">Reference proteome</keyword>
<sequence length="281" mass="32989">MVVAKVKPIQFQRLRRSNRKTRNRNYLISDNPTQLNDLPNEVLLKIFSYIPVKELFYNIRPVCKRYKDLAMSPILWKSIEVENEVPTTTLKQWIKSAKLLKYLSLRHRHDINSLAEEVSKCCKNLESIKLQNCWGSRSNYRLHSNPLCHLVTRCPKLSSYNFSQSRRFSSRFMSCKFFRLISKDDRHGSVMKKCNYTGPMTPKQMKALFSALEEYEVHETATIGNVNLNNRFKLRDIVRYVQNEPSPNRIINEVWENINYGGVNAREEENAADDFGMDVDI</sequence>
<dbReference type="Gene3D" id="1.20.1280.50">
    <property type="match status" value="1"/>
</dbReference>
<dbReference type="InterPro" id="IPR036047">
    <property type="entry name" value="F-box-like_dom_sf"/>
</dbReference>
<evidence type="ECO:0000313" key="2">
    <source>
        <dbReference type="Proteomes" id="UP000695000"/>
    </source>
</evidence>
<gene>
    <name evidence="3" type="primary">LOC108557634</name>
</gene>
<reference evidence="3" key="1">
    <citation type="submission" date="2025-08" db="UniProtKB">
        <authorList>
            <consortium name="RefSeq"/>
        </authorList>
    </citation>
    <scope>IDENTIFICATION</scope>
    <source>
        <tissue evidence="3">Whole Larva</tissue>
    </source>
</reference>
<dbReference type="SUPFAM" id="SSF81383">
    <property type="entry name" value="F-box domain"/>
    <property type="match status" value="1"/>
</dbReference>
<dbReference type="GeneID" id="108557634"/>
<dbReference type="Gene3D" id="3.80.10.10">
    <property type="entry name" value="Ribonuclease Inhibitor"/>
    <property type="match status" value="1"/>
</dbReference>
<dbReference type="InterPro" id="IPR001810">
    <property type="entry name" value="F-box_dom"/>
</dbReference>
<accession>A0ABM1M566</accession>
<organism evidence="2 3">
    <name type="scientific">Nicrophorus vespilloides</name>
    <name type="common">Boreal carrion beetle</name>
    <dbReference type="NCBI Taxonomy" id="110193"/>
    <lineage>
        <taxon>Eukaryota</taxon>
        <taxon>Metazoa</taxon>
        <taxon>Ecdysozoa</taxon>
        <taxon>Arthropoda</taxon>
        <taxon>Hexapoda</taxon>
        <taxon>Insecta</taxon>
        <taxon>Pterygota</taxon>
        <taxon>Neoptera</taxon>
        <taxon>Endopterygota</taxon>
        <taxon>Coleoptera</taxon>
        <taxon>Polyphaga</taxon>
        <taxon>Staphyliniformia</taxon>
        <taxon>Silphidae</taxon>
        <taxon>Nicrophorinae</taxon>
        <taxon>Nicrophorus</taxon>
    </lineage>
</organism>
<evidence type="ECO:0000259" key="1">
    <source>
        <dbReference type="PROSITE" id="PS50181"/>
    </source>
</evidence>
<feature type="domain" description="F-box" evidence="1">
    <location>
        <begin position="32"/>
        <end position="79"/>
    </location>
</feature>
<dbReference type="Proteomes" id="UP000695000">
    <property type="component" value="Unplaced"/>
</dbReference>
<evidence type="ECO:0000313" key="3">
    <source>
        <dbReference type="RefSeq" id="XP_017769716.1"/>
    </source>
</evidence>
<proteinExistence type="predicted"/>
<dbReference type="PROSITE" id="PS50181">
    <property type="entry name" value="FBOX"/>
    <property type="match status" value="1"/>
</dbReference>
<dbReference type="InterPro" id="IPR032675">
    <property type="entry name" value="LRR_dom_sf"/>
</dbReference>
<dbReference type="RefSeq" id="XP_017769716.1">
    <property type="nucleotide sequence ID" value="XM_017914227.1"/>
</dbReference>